<proteinExistence type="predicted"/>
<dbReference type="InterPro" id="IPR036812">
    <property type="entry name" value="NAD(P)_OxRdtase_dom_sf"/>
</dbReference>
<accession>A0A7K4P2J9</accession>
<organism evidence="3 4">
    <name type="scientific">Marine Group I thaumarchaeote</name>
    <dbReference type="NCBI Taxonomy" id="2511932"/>
    <lineage>
        <taxon>Archaea</taxon>
        <taxon>Nitrososphaerota</taxon>
        <taxon>Marine Group I</taxon>
    </lineage>
</organism>
<dbReference type="AlphaFoldDB" id="A0A7K4P2J9"/>
<dbReference type="Pfam" id="PF00248">
    <property type="entry name" value="Aldo_ket_red"/>
    <property type="match status" value="1"/>
</dbReference>
<name>A0A7K4P2J9_9ARCH</name>
<dbReference type="SUPFAM" id="SSF51430">
    <property type="entry name" value="NAD(P)-linked oxidoreductase"/>
    <property type="match status" value="1"/>
</dbReference>
<gene>
    <name evidence="3" type="ORF">HX852_07005</name>
</gene>
<dbReference type="Proteomes" id="UP000549797">
    <property type="component" value="Unassembled WGS sequence"/>
</dbReference>
<comment type="caution">
    <text evidence="3">The sequence shown here is derived from an EMBL/GenBank/DDBJ whole genome shotgun (WGS) entry which is preliminary data.</text>
</comment>
<dbReference type="PANTHER" id="PTHR43364">
    <property type="entry name" value="NADH-SPECIFIC METHYLGLYOXAL REDUCTASE-RELATED"/>
    <property type="match status" value="1"/>
</dbReference>
<keyword evidence="1" id="KW-0560">Oxidoreductase</keyword>
<dbReference type="GO" id="GO:0016491">
    <property type="term" value="F:oxidoreductase activity"/>
    <property type="evidence" value="ECO:0007669"/>
    <property type="project" value="UniProtKB-KW"/>
</dbReference>
<feature type="domain" description="NADP-dependent oxidoreductase" evidence="2">
    <location>
        <begin position="16"/>
        <end position="316"/>
    </location>
</feature>
<dbReference type="PANTHER" id="PTHR43364:SF4">
    <property type="entry name" value="NAD(P)-LINKED OXIDOREDUCTASE SUPERFAMILY PROTEIN"/>
    <property type="match status" value="1"/>
</dbReference>
<evidence type="ECO:0000313" key="3">
    <source>
        <dbReference type="EMBL" id="NWK09506.1"/>
    </source>
</evidence>
<dbReference type="Gene3D" id="3.20.20.100">
    <property type="entry name" value="NADP-dependent oxidoreductase domain"/>
    <property type="match status" value="1"/>
</dbReference>
<dbReference type="InterPro" id="IPR023210">
    <property type="entry name" value="NADP_OxRdtase_dom"/>
</dbReference>
<protein>
    <submittedName>
        <fullName evidence="3">Aldo/keto reductase</fullName>
    </submittedName>
</protein>
<evidence type="ECO:0000259" key="2">
    <source>
        <dbReference type="Pfam" id="PF00248"/>
    </source>
</evidence>
<dbReference type="InterPro" id="IPR050523">
    <property type="entry name" value="AKR_Detox_Biosynth"/>
</dbReference>
<reference evidence="3 4" key="1">
    <citation type="journal article" date="2019" name="Environ. Microbiol.">
        <title>Genomics insights into ecotype formation of ammonia-oxidizing archaea in the deep ocean.</title>
        <authorList>
            <person name="Wang Y."/>
            <person name="Huang J.M."/>
            <person name="Cui G.J."/>
            <person name="Nunoura T."/>
            <person name="Takaki Y."/>
            <person name="Li W.L."/>
            <person name="Li J."/>
            <person name="Gao Z.M."/>
            <person name="Takai K."/>
            <person name="Zhang A.Q."/>
            <person name="Stepanauskas R."/>
        </authorList>
    </citation>
    <scope>NUCLEOTIDE SEQUENCE [LARGE SCALE GENOMIC DNA]</scope>
    <source>
        <strain evidence="3 4">D1a</strain>
    </source>
</reference>
<dbReference type="EMBL" id="JACATJ010000012">
    <property type="protein sequence ID" value="NWK09506.1"/>
    <property type="molecule type" value="Genomic_DNA"/>
</dbReference>
<evidence type="ECO:0000256" key="1">
    <source>
        <dbReference type="ARBA" id="ARBA00023002"/>
    </source>
</evidence>
<sequence>MLKRRKLGKTNLSVSEIGLGCWQLGGLTTINDISITYGDVNEQTAKKIINKALELGVNAFDTADAYSLGNSERRLGKVLSERRAEVYIFTKGAGVPSYNKPSPFEIDLSYHHLIAAIDRSLKRLQTDYVDLYHAHAAPQSEPDFVNLEKAFGKIKSEGKASYCGVSIGLEYQKGIELINRGIVDSIQLYFSLLDFEPIIELLSLAKKNGVGIIVAEPLSQGFLTGKYNKNTSFPKTDVRSRYSVEEIKTKLERSQQFQFFSNKSRTMNQVALAYVLSRDEVSICIPGAKSVEQLESNVKSSEISINSQELEKIEKIQQSW</sequence>
<dbReference type="CDD" id="cd19086">
    <property type="entry name" value="AKR_AKR11C1"/>
    <property type="match status" value="1"/>
</dbReference>
<evidence type="ECO:0000313" key="4">
    <source>
        <dbReference type="Proteomes" id="UP000549797"/>
    </source>
</evidence>